<feature type="compositionally biased region" description="Low complexity" evidence="5">
    <location>
        <begin position="567"/>
        <end position="585"/>
    </location>
</feature>
<keyword evidence="3" id="KW-0479">Metal-binding</keyword>
<reference evidence="10 11" key="1">
    <citation type="journal article" date="2020" name="bioRxiv">
        <title>Sequence and annotation of 42 cannabis genomes reveals extensive copy number variation in cannabinoid synthesis and pathogen resistance genes.</title>
        <authorList>
            <person name="Mckernan K.J."/>
            <person name="Helbert Y."/>
            <person name="Kane L.T."/>
            <person name="Ebling H."/>
            <person name="Zhang L."/>
            <person name="Liu B."/>
            <person name="Eaton Z."/>
            <person name="Mclaughlin S."/>
            <person name="Kingan S."/>
            <person name="Baybayan P."/>
            <person name="Concepcion G."/>
            <person name="Jordan M."/>
            <person name="Riva A."/>
            <person name="Barbazuk W."/>
            <person name="Harkins T."/>
        </authorList>
    </citation>
    <scope>NUCLEOTIDE SEQUENCE [LARGE SCALE GENOMIC DNA]</scope>
    <source>
        <strain evidence="10 11">cv. Jamaican Lion 4</strain>
        <strain evidence="9">Father</strain>
        <strain evidence="8">Mother</strain>
        <tissue evidence="9">Leaf</tissue>
    </source>
</reference>
<gene>
    <name evidence="8" type="ORF">F8388_021225</name>
    <name evidence="9" type="ORF">G4B88_021110</name>
</gene>
<dbReference type="SMART" id="SM00360">
    <property type="entry name" value="RRM"/>
    <property type="match status" value="1"/>
</dbReference>
<evidence type="ECO:0000256" key="5">
    <source>
        <dbReference type="SAM" id="MobiDB-lite"/>
    </source>
</evidence>
<dbReference type="CDD" id="cd12257">
    <property type="entry name" value="RRM1_RBM26_like"/>
    <property type="match status" value="1"/>
</dbReference>
<name>A0A7J6HXK3_CANSA</name>
<feature type="zinc finger region" description="C3H1-type" evidence="3">
    <location>
        <begin position="220"/>
        <end position="248"/>
    </location>
</feature>
<evidence type="ECO:0000256" key="4">
    <source>
        <dbReference type="SAM" id="Coils"/>
    </source>
</evidence>
<dbReference type="GO" id="GO:0003723">
    <property type="term" value="F:RNA binding"/>
    <property type="evidence" value="ECO:0007669"/>
    <property type="project" value="UniProtKB-UniRule"/>
</dbReference>
<dbReference type="Pfam" id="PF00076">
    <property type="entry name" value="RRM_1"/>
    <property type="match status" value="1"/>
</dbReference>
<feature type="region of interest" description="Disordered" evidence="5">
    <location>
        <begin position="697"/>
        <end position="735"/>
    </location>
</feature>
<dbReference type="PROSITE" id="PS50103">
    <property type="entry name" value="ZF_C3H1"/>
    <property type="match status" value="1"/>
</dbReference>
<organism evidence="9 11">
    <name type="scientific">Cannabis sativa</name>
    <name type="common">Hemp</name>
    <name type="synonym">Marijuana</name>
    <dbReference type="NCBI Taxonomy" id="3483"/>
    <lineage>
        <taxon>Eukaryota</taxon>
        <taxon>Viridiplantae</taxon>
        <taxon>Streptophyta</taxon>
        <taxon>Embryophyta</taxon>
        <taxon>Tracheophyta</taxon>
        <taxon>Spermatophyta</taxon>
        <taxon>Magnoliopsida</taxon>
        <taxon>eudicotyledons</taxon>
        <taxon>Gunneridae</taxon>
        <taxon>Pentapetalae</taxon>
        <taxon>rosids</taxon>
        <taxon>fabids</taxon>
        <taxon>Rosales</taxon>
        <taxon>Cannabaceae</taxon>
        <taxon>Cannabis</taxon>
    </lineage>
</organism>
<evidence type="ECO:0000313" key="11">
    <source>
        <dbReference type="Proteomes" id="UP000583929"/>
    </source>
</evidence>
<dbReference type="Proteomes" id="UP000583929">
    <property type="component" value="Unassembled WGS sequence"/>
</dbReference>
<evidence type="ECO:0000256" key="2">
    <source>
        <dbReference type="PROSITE-ProRule" id="PRU00176"/>
    </source>
</evidence>
<feature type="domain" description="C3H1-type" evidence="7">
    <location>
        <begin position="220"/>
        <end position="248"/>
    </location>
</feature>
<dbReference type="InterPro" id="IPR035979">
    <property type="entry name" value="RBD_domain_sf"/>
</dbReference>
<dbReference type="EMBL" id="JAATIP010000060">
    <property type="protein sequence ID" value="KAF4381597.1"/>
    <property type="molecule type" value="Genomic_DNA"/>
</dbReference>
<evidence type="ECO:0000259" key="6">
    <source>
        <dbReference type="PROSITE" id="PS50102"/>
    </source>
</evidence>
<dbReference type="FunFam" id="3.30.70.330:FF:000719">
    <property type="entry name" value="Predicted protein"/>
    <property type="match status" value="1"/>
</dbReference>
<protein>
    <recommendedName>
        <fullName evidence="12">Zinc finger CCCH domain-containing protein 41</fullName>
    </recommendedName>
</protein>
<comment type="caution">
    <text evidence="9">The sequence shown here is derived from an EMBL/GenBank/DDBJ whole genome shotgun (WGS) entry which is preliminary data.</text>
</comment>
<dbReference type="InterPro" id="IPR012677">
    <property type="entry name" value="Nucleotide-bd_a/b_plait_sf"/>
</dbReference>
<feature type="region of interest" description="Disordered" evidence="5">
    <location>
        <begin position="368"/>
        <end position="390"/>
    </location>
</feature>
<proteinExistence type="predicted"/>
<dbReference type="InterPro" id="IPR045137">
    <property type="entry name" value="RBM26/27"/>
</dbReference>
<feature type="compositionally biased region" description="Polar residues" evidence="5">
    <location>
        <begin position="713"/>
        <end position="724"/>
    </location>
</feature>
<dbReference type="Gene3D" id="3.30.70.330">
    <property type="match status" value="1"/>
</dbReference>
<dbReference type="PROSITE" id="PS50102">
    <property type="entry name" value="RRM"/>
    <property type="match status" value="1"/>
</dbReference>
<keyword evidence="11" id="KW-1185">Reference proteome</keyword>
<evidence type="ECO:0000256" key="3">
    <source>
        <dbReference type="PROSITE-ProRule" id="PRU00723"/>
    </source>
</evidence>
<feature type="compositionally biased region" description="Acidic residues" evidence="5">
    <location>
        <begin position="19"/>
        <end position="32"/>
    </location>
</feature>
<evidence type="ECO:0000313" key="9">
    <source>
        <dbReference type="EMBL" id="KAF4399896.1"/>
    </source>
</evidence>
<dbReference type="GO" id="GO:0005634">
    <property type="term" value="C:nucleus"/>
    <property type="evidence" value="ECO:0007669"/>
    <property type="project" value="TreeGrafter"/>
</dbReference>
<evidence type="ECO:0000313" key="8">
    <source>
        <dbReference type="EMBL" id="KAF4381597.1"/>
    </source>
</evidence>
<feature type="compositionally biased region" description="Polar residues" evidence="5">
    <location>
        <begin position="865"/>
        <end position="881"/>
    </location>
</feature>
<accession>A0A7J6HXK3</accession>
<feature type="domain" description="RRM" evidence="6">
    <location>
        <begin position="474"/>
        <end position="546"/>
    </location>
</feature>
<feature type="region of interest" description="Disordered" evidence="5">
    <location>
        <begin position="1"/>
        <end position="143"/>
    </location>
</feature>
<dbReference type="GO" id="GO:0008270">
    <property type="term" value="F:zinc ion binding"/>
    <property type="evidence" value="ECO:0007669"/>
    <property type="project" value="UniProtKB-KW"/>
</dbReference>
<evidence type="ECO:0000256" key="1">
    <source>
        <dbReference type="ARBA" id="ARBA00022884"/>
    </source>
</evidence>
<feature type="compositionally biased region" description="Basic and acidic residues" evidence="5">
    <location>
        <begin position="904"/>
        <end position="916"/>
    </location>
</feature>
<keyword evidence="3" id="KW-0863">Zinc-finger</keyword>
<evidence type="ECO:0008006" key="12">
    <source>
        <dbReference type="Google" id="ProtNLM"/>
    </source>
</evidence>
<feature type="region of interest" description="Disordered" evidence="5">
    <location>
        <begin position="865"/>
        <end position="937"/>
    </location>
</feature>
<dbReference type="InterPro" id="IPR000504">
    <property type="entry name" value="RRM_dom"/>
</dbReference>
<feature type="compositionally biased region" description="Polar residues" evidence="5">
    <location>
        <begin position="79"/>
        <end position="93"/>
    </location>
</feature>
<evidence type="ECO:0000313" key="10">
    <source>
        <dbReference type="Proteomes" id="UP000525078"/>
    </source>
</evidence>
<feature type="compositionally biased region" description="Acidic residues" evidence="5">
    <location>
        <begin position="917"/>
        <end position="927"/>
    </location>
</feature>
<dbReference type="SUPFAM" id="SSF54928">
    <property type="entry name" value="RNA-binding domain, RBD"/>
    <property type="match status" value="1"/>
</dbReference>
<dbReference type="PANTHER" id="PTHR14398:SF0">
    <property type="entry name" value="ZINC FINGER PROTEIN SWM"/>
    <property type="match status" value="1"/>
</dbReference>
<dbReference type="SMART" id="SM00356">
    <property type="entry name" value="ZnF_C3H1"/>
    <property type="match status" value="1"/>
</dbReference>
<keyword evidence="3" id="KW-0862">Zinc</keyword>
<sequence length="937" mass="101799">MELKISSPKIGLSPSDCNSDPEEKEVSDDDDDDRNHKHRRRDARSQSLERDTIDQAFTKPFRKRNKPFQNGNHFRENDSQASAPWRNFNSNPLENGKFDKRRPGHASLPRSALDVNQRIWPNQTFSGDPGLARGRGRDLGTWNQRDPRFGSDIASQVVQGSIPPSLFAGRGLPNVSNAQNASWNAFGLIPGIPNGGMDTIHSIGLQGPLRPPIHSSLSIGIPRQRCRDFEERGFCLRGDMCPMEHGVNRIVVEDVQSLSQFNLPVSLPSAHLLGTNSGAGPGSIPSISASSLTSMNSKGLHINMSKPGFADDVLGLNASFSGSSCVAAADLYDPDQPLWNNNGPETTNALLGINSPKIDETESLLNGDPADNELPVRSTGNAVGGSHGTSVWGRIGGSKSRLDVKEKIDPQITSSDYIEGDNKEDKLASTGIQNSFRQGKRIIAEDAGQKPLDLSAKAQFDIRNNRKPPQKALRTLFVNGIPLKNNRREALLSHFQKFGEVIDIYIPLSSDRAFVQFSKREEADAALNSPDAVMGNRFIKLFWANRDSIPDDSSGPGTSISATPRGVAAVSVPPHSSIASSSKDSVLQAGAPKSSFVHAHDTSLTAFDNPRPIVSNGSKVTPPTQKKLETLEQLKIELRKKQEMLDQKRNDFRRKLDKLNKQATGTKGELDMEQPAKRPKVEIAADVTKAATPVVISQHADMTSDKNKGENALSHSPKTNTVSGKNKGENAISHTPKSNTTAVLQESMGSKQHPVRPFTPAGSPFLVNRYKLDNRPTAFRILPPLPTGFANVAVMREHFLPYGDISNVELEAVEACNGSSESELSKECSARVSFIARRSAEKAFTNGKSWQGHDLKFVWLPPSSSCTDSSGVRENSPSATSKEGGENAAAGVAPQEGVSSGTGSEERVNQEKRITENDTEQGEEECEESRMSDKEVT</sequence>
<dbReference type="AlphaFoldDB" id="A0A7J6HXK3"/>
<dbReference type="EMBL" id="JAATIQ010000020">
    <property type="protein sequence ID" value="KAF4399896.1"/>
    <property type="molecule type" value="Genomic_DNA"/>
</dbReference>
<dbReference type="Proteomes" id="UP000525078">
    <property type="component" value="Unassembled WGS sequence"/>
</dbReference>
<dbReference type="InterPro" id="IPR000571">
    <property type="entry name" value="Znf_CCCH"/>
</dbReference>
<dbReference type="PANTHER" id="PTHR14398">
    <property type="entry name" value="RNA RECOGNITION RRM/RNP DOMAIN"/>
    <property type="match status" value="1"/>
</dbReference>
<feature type="compositionally biased region" description="Basic and acidic residues" evidence="5">
    <location>
        <begin position="928"/>
        <end position="937"/>
    </location>
</feature>
<feature type="compositionally biased region" description="Basic and acidic residues" evidence="5">
    <location>
        <begin position="43"/>
        <end position="53"/>
    </location>
</feature>
<keyword evidence="4" id="KW-0175">Coiled coil</keyword>
<evidence type="ECO:0000259" key="7">
    <source>
        <dbReference type="PROSITE" id="PS50103"/>
    </source>
</evidence>
<feature type="coiled-coil region" evidence="4">
    <location>
        <begin position="624"/>
        <end position="662"/>
    </location>
</feature>
<keyword evidence="1 2" id="KW-0694">RNA-binding</keyword>
<feature type="region of interest" description="Disordered" evidence="5">
    <location>
        <begin position="551"/>
        <end position="585"/>
    </location>
</feature>